<keyword evidence="3" id="KW-1185">Reference proteome</keyword>
<dbReference type="InterPro" id="IPR004042">
    <property type="entry name" value="Intein_endonuc_central"/>
</dbReference>
<reference evidence="2 3" key="1">
    <citation type="submission" date="2020-08" db="EMBL/GenBank/DDBJ databases">
        <title>Sequencing the genomes of 1000 actinobacteria strains.</title>
        <authorList>
            <person name="Klenk H.-P."/>
        </authorList>
    </citation>
    <scope>NUCLEOTIDE SEQUENCE [LARGE SCALE GENOMIC DNA]</scope>
    <source>
        <strain evidence="2 3">DSM 45823</strain>
    </source>
</reference>
<protein>
    <recommendedName>
        <fullName evidence="1">DOD-type homing endonuclease domain-containing protein</fullName>
    </recommendedName>
</protein>
<dbReference type="Gene3D" id="3.10.28.10">
    <property type="entry name" value="Homing endonucleases"/>
    <property type="match status" value="1"/>
</dbReference>
<evidence type="ECO:0000313" key="2">
    <source>
        <dbReference type="EMBL" id="MBA9006430.1"/>
    </source>
</evidence>
<dbReference type="Proteomes" id="UP000539313">
    <property type="component" value="Unassembled WGS sequence"/>
</dbReference>
<feature type="domain" description="DOD-type homing endonuclease" evidence="1">
    <location>
        <begin position="72"/>
        <end position="227"/>
    </location>
</feature>
<evidence type="ECO:0000313" key="3">
    <source>
        <dbReference type="Proteomes" id="UP000539313"/>
    </source>
</evidence>
<name>A0A7W3N2N4_9ACTN</name>
<comment type="caution">
    <text evidence="2">The sequence shown here is derived from an EMBL/GenBank/DDBJ whole genome shotgun (WGS) entry which is preliminary data.</text>
</comment>
<accession>A0A7W3N2N4</accession>
<evidence type="ECO:0000259" key="1">
    <source>
        <dbReference type="PROSITE" id="PS50819"/>
    </source>
</evidence>
<dbReference type="AlphaFoldDB" id="A0A7W3N2N4"/>
<organism evidence="2 3">
    <name type="scientific">Thermomonospora cellulosilytica</name>
    <dbReference type="NCBI Taxonomy" id="1411118"/>
    <lineage>
        <taxon>Bacteria</taxon>
        <taxon>Bacillati</taxon>
        <taxon>Actinomycetota</taxon>
        <taxon>Actinomycetes</taxon>
        <taxon>Streptosporangiales</taxon>
        <taxon>Thermomonosporaceae</taxon>
        <taxon>Thermomonospora</taxon>
    </lineage>
</organism>
<proteinExistence type="predicted"/>
<gene>
    <name evidence="2" type="ORF">HNR21_005312</name>
</gene>
<dbReference type="PROSITE" id="PS50819">
    <property type="entry name" value="INTEIN_ENDONUCLEASE"/>
    <property type="match status" value="1"/>
</dbReference>
<dbReference type="InterPro" id="IPR027434">
    <property type="entry name" value="Homing_endonucl"/>
</dbReference>
<dbReference type="RefSeq" id="WP_182707347.1">
    <property type="nucleotide sequence ID" value="NZ_JACJII010000001.1"/>
</dbReference>
<dbReference type="GO" id="GO:0004519">
    <property type="term" value="F:endonuclease activity"/>
    <property type="evidence" value="ECO:0007669"/>
    <property type="project" value="InterPro"/>
</dbReference>
<dbReference type="EMBL" id="JACJII010000001">
    <property type="protein sequence ID" value="MBA9006430.1"/>
    <property type="molecule type" value="Genomic_DNA"/>
</dbReference>
<sequence length="256" mass="29271">MHPQEIVDRALELSRSGLTDREVALKCGISVGALRHWRRGDRRAPDGRDRVTKAQCPRCHDRPLDGRAYAYLFGLYLGDGHIVRTGNRGVYRLEIYCDDGWPGIAAETAQAIAAVMPGLKVGRRQHQGCSGVGAYSKHWPCVFPQHGPGMKHTRRIALVEWQQAIVEEHAREFVRGLIHSDGCRCINRVRRPLKDGDRWYEYPRYLFKNASDDIRRLYTDALDRLGIAWKQNNVREISVARRDAVARLDEFVGPKY</sequence>